<keyword evidence="5" id="KW-0812">Transmembrane</keyword>
<evidence type="ECO:0000256" key="4">
    <source>
        <dbReference type="ARBA" id="ARBA00004991"/>
    </source>
</evidence>
<evidence type="ECO:0000256" key="13">
    <source>
        <dbReference type="ARBA" id="ARBA00038302"/>
    </source>
</evidence>
<sequence length="606" mass="65182">MAGASKPTSAAAGGAPGSVSPARTSILPELISQGLTINTLRHAVFLYVVHTYLLRAWRHLRAYGVTPTIYQLYTSISRLLLSLTLKIPALKRRVNRELDSATKGIEDKLIAKPPAGLNVTHTNESLPTRGKSREWLLQALQELQNLELAPLQHGDEGQRAVERADGQRVWKGGKISGAVYHGGDEMSEVISTAISKFVLTNPLHPDVFPGVRRMEAEVVSMVLRLFNAPDSGAGTTTSGGTESIIMAVKAARDWGRVKKHITRPEIIVSSSAHAAFHKAAAYFKIKIVTVEVDRVTRQIKLEQVKRAINGNTVLLVGSAPSFGEGIIDDIPGLAALARRSSILCHVDCCLGSFLVPYLEPAGLPSQPFDFRVDGVTSISCDTHKYGFAPKVRRAAGERSSDEELSSALRCQGSSVIMYRTSELRRFQYYVQPDWTGGVYASPSIAGSRPGALIAGTWAALMTMGDDGYTASCASIVGAARRIEQAIRDEIPQLVVMGNPIVSVVAFASAGKVNIYEVGDNMSKKGWHLNGLATDPPAVHIACTRLTVPVVDDFISDLKASVKEARTRSAQPGSMAVLYGLGASSAIGPGLVTEMASRFIDTLYKLR</sequence>
<name>A0A0P1BK06_9BASI</name>
<comment type="similarity">
    <text evidence="13">Belongs to the group II decarboxylase family. Sphingosine-1-phosphate lyase subfamily.</text>
</comment>
<keyword evidence="20" id="KW-1185">Reference proteome</keyword>
<keyword evidence="8" id="KW-0746">Sphingolipid metabolism</keyword>
<evidence type="ECO:0000256" key="3">
    <source>
        <dbReference type="ARBA" id="ARBA00004760"/>
    </source>
</evidence>
<keyword evidence="12 17" id="KW-0456">Lyase</keyword>
<comment type="subcellular location">
    <subcellularLocation>
        <location evidence="2">Endoplasmic reticulum membrane</location>
        <topology evidence="2">Single-pass membrane protein</topology>
    </subcellularLocation>
</comment>
<keyword evidence="19" id="KW-0808">Transferase</keyword>
<accession>A0A0P1BK06</accession>
<evidence type="ECO:0000256" key="12">
    <source>
        <dbReference type="ARBA" id="ARBA00023239"/>
    </source>
</evidence>
<evidence type="ECO:0000256" key="1">
    <source>
        <dbReference type="ARBA" id="ARBA00001933"/>
    </source>
</evidence>
<dbReference type="Pfam" id="PF00282">
    <property type="entry name" value="Pyridoxal_deC"/>
    <property type="match status" value="1"/>
</dbReference>
<keyword evidence="11" id="KW-0472">Membrane</keyword>
<evidence type="ECO:0000256" key="6">
    <source>
        <dbReference type="ARBA" id="ARBA00022824"/>
    </source>
</evidence>
<evidence type="ECO:0000256" key="16">
    <source>
        <dbReference type="PIRSR" id="PIRSR602129-50"/>
    </source>
</evidence>
<dbReference type="GO" id="GO:0030170">
    <property type="term" value="F:pyridoxal phosphate binding"/>
    <property type="evidence" value="ECO:0007669"/>
    <property type="project" value="InterPro"/>
</dbReference>
<dbReference type="InterPro" id="IPR015422">
    <property type="entry name" value="PyrdxlP-dep_Trfase_small"/>
</dbReference>
<dbReference type="InterPro" id="IPR015424">
    <property type="entry name" value="PyrdxlP-dep_Trfase"/>
</dbReference>
<dbReference type="EMBL" id="CCYA01000391">
    <property type="protein sequence ID" value="CEH16712.1"/>
    <property type="molecule type" value="Genomic_DNA"/>
</dbReference>
<reference evidence="19 20" key="1">
    <citation type="submission" date="2014-09" db="EMBL/GenBank/DDBJ databases">
        <authorList>
            <person name="Magalhaes I.L.F."/>
            <person name="Oliveira U."/>
            <person name="Santos F.R."/>
            <person name="Vidigal T.H.D.A."/>
            <person name="Brescovit A.D."/>
            <person name="Santos A.J."/>
        </authorList>
    </citation>
    <scope>NUCLEOTIDE SEQUENCE [LARGE SCALE GENOMIC DNA]</scope>
</reference>
<evidence type="ECO:0000313" key="19">
    <source>
        <dbReference type="EMBL" id="CEH16712.1"/>
    </source>
</evidence>
<comment type="pathway">
    <text evidence="4">Sphingolipid metabolism.</text>
</comment>
<dbReference type="PANTHER" id="PTHR42735:SF6">
    <property type="entry name" value="SPHINGOSINE-1-PHOSPHATE LYASE 1"/>
    <property type="match status" value="1"/>
</dbReference>
<dbReference type="Proteomes" id="UP000054845">
    <property type="component" value="Unassembled WGS sequence"/>
</dbReference>
<dbReference type="EC" id="4.1.2.27" evidence="14"/>
<organism evidence="19 20">
    <name type="scientific">Ceraceosorus bombacis</name>
    <dbReference type="NCBI Taxonomy" id="401625"/>
    <lineage>
        <taxon>Eukaryota</taxon>
        <taxon>Fungi</taxon>
        <taxon>Dikarya</taxon>
        <taxon>Basidiomycota</taxon>
        <taxon>Ustilaginomycotina</taxon>
        <taxon>Exobasidiomycetes</taxon>
        <taxon>Ceraceosorales</taxon>
        <taxon>Ceraceosoraceae</taxon>
        <taxon>Ceraceosorus</taxon>
    </lineage>
</organism>
<keyword evidence="9" id="KW-1133">Transmembrane helix</keyword>
<evidence type="ECO:0000256" key="18">
    <source>
        <dbReference type="SAM" id="MobiDB-lite"/>
    </source>
</evidence>
<feature type="modified residue" description="N6-(pyridoxal phosphate)lysine" evidence="16">
    <location>
        <position position="384"/>
    </location>
</feature>
<evidence type="ECO:0000313" key="20">
    <source>
        <dbReference type="Proteomes" id="UP000054845"/>
    </source>
</evidence>
<dbReference type="OrthoDB" id="10254570at2759"/>
<evidence type="ECO:0000256" key="11">
    <source>
        <dbReference type="ARBA" id="ARBA00023136"/>
    </source>
</evidence>
<comment type="cofactor">
    <cofactor evidence="1 16 17">
        <name>pyridoxal 5'-phosphate</name>
        <dbReference type="ChEBI" id="CHEBI:597326"/>
    </cofactor>
</comment>
<dbReference type="GO" id="GO:0030149">
    <property type="term" value="P:sphingolipid catabolic process"/>
    <property type="evidence" value="ECO:0007669"/>
    <property type="project" value="TreeGrafter"/>
</dbReference>
<keyword evidence="6" id="KW-0256">Endoplasmic reticulum</keyword>
<evidence type="ECO:0000256" key="15">
    <source>
        <dbReference type="ARBA" id="ARBA00042568"/>
    </source>
</evidence>
<dbReference type="PANTHER" id="PTHR42735">
    <property type="match status" value="1"/>
</dbReference>
<dbReference type="Gene3D" id="3.90.1150.10">
    <property type="entry name" value="Aspartate Aminotransferase, domain 1"/>
    <property type="match status" value="1"/>
</dbReference>
<dbReference type="GO" id="GO:0005789">
    <property type="term" value="C:endoplasmic reticulum membrane"/>
    <property type="evidence" value="ECO:0007669"/>
    <property type="project" value="UniProtKB-SubCell"/>
</dbReference>
<keyword evidence="7 16" id="KW-0663">Pyridoxal phosphate</keyword>
<dbReference type="GO" id="GO:0016740">
    <property type="term" value="F:transferase activity"/>
    <property type="evidence" value="ECO:0007669"/>
    <property type="project" value="UniProtKB-KW"/>
</dbReference>
<dbReference type="FunFam" id="3.40.640.10:FF:000020">
    <property type="entry name" value="sphingosine-1-phosphate lyase 1"/>
    <property type="match status" value="1"/>
</dbReference>
<evidence type="ECO:0000256" key="10">
    <source>
        <dbReference type="ARBA" id="ARBA00023098"/>
    </source>
</evidence>
<feature type="region of interest" description="Disordered" evidence="18">
    <location>
        <begin position="1"/>
        <end position="20"/>
    </location>
</feature>
<dbReference type="AlphaFoldDB" id="A0A0P1BK06"/>
<evidence type="ECO:0000256" key="14">
    <source>
        <dbReference type="ARBA" id="ARBA00038965"/>
    </source>
</evidence>
<proteinExistence type="inferred from homology"/>
<dbReference type="InterPro" id="IPR015421">
    <property type="entry name" value="PyrdxlP-dep_Trfase_major"/>
</dbReference>
<comment type="pathway">
    <text evidence="3">Lipid metabolism; sphingolipid metabolism.</text>
</comment>
<dbReference type="Gene3D" id="3.40.640.10">
    <property type="entry name" value="Type I PLP-dependent aspartate aminotransferase-like (Major domain)"/>
    <property type="match status" value="1"/>
</dbReference>
<dbReference type="GO" id="GO:0008117">
    <property type="term" value="F:sphinganine-1-phosphate aldolase activity"/>
    <property type="evidence" value="ECO:0007669"/>
    <property type="project" value="UniProtKB-EC"/>
</dbReference>
<evidence type="ECO:0000256" key="2">
    <source>
        <dbReference type="ARBA" id="ARBA00004389"/>
    </source>
</evidence>
<evidence type="ECO:0000256" key="9">
    <source>
        <dbReference type="ARBA" id="ARBA00022989"/>
    </source>
</evidence>
<dbReference type="InterPro" id="IPR050477">
    <property type="entry name" value="GrpII_AminoAcid_Decarb"/>
</dbReference>
<evidence type="ECO:0000256" key="17">
    <source>
        <dbReference type="RuleBase" id="RU000382"/>
    </source>
</evidence>
<evidence type="ECO:0000256" key="8">
    <source>
        <dbReference type="ARBA" id="ARBA00022919"/>
    </source>
</evidence>
<keyword evidence="10" id="KW-0443">Lipid metabolism</keyword>
<dbReference type="STRING" id="401625.A0A0P1BK06"/>
<dbReference type="GO" id="GO:0019752">
    <property type="term" value="P:carboxylic acid metabolic process"/>
    <property type="evidence" value="ECO:0007669"/>
    <property type="project" value="InterPro"/>
</dbReference>
<protein>
    <recommendedName>
        <fullName evidence="14">sphinganine-1-phosphate aldolase</fullName>
        <ecNumber evidence="14">4.1.2.27</ecNumber>
    </recommendedName>
    <alternativeName>
        <fullName evidence="15">Sphingosine-1-phosphate aldolase</fullName>
    </alternativeName>
</protein>
<dbReference type="InterPro" id="IPR002129">
    <property type="entry name" value="PyrdxlP-dep_de-COase"/>
</dbReference>
<dbReference type="SUPFAM" id="SSF53383">
    <property type="entry name" value="PLP-dependent transferases"/>
    <property type="match status" value="1"/>
</dbReference>
<evidence type="ECO:0000256" key="7">
    <source>
        <dbReference type="ARBA" id="ARBA00022898"/>
    </source>
</evidence>
<evidence type="ECO:0000256" key="5">
    <source>
        <dbReference type="ARBA" id="ARBA00022692"/>
    </source>
</evidence>